<dbReference type="Proteomes" id="UP001597212">
    <property type="component" value="Unassembled WGS sequence"/>
</dbReference>
<reference evidence="2" key="1">
    <citation type="journal article" date="2019" name="Int. J. Syst. Evol. Microbiol.">
        <title>The Global Catalogue of Microorganisms (GCM) 10K type strain sequencing project: providing services to taxonomists for standard genome sequencing and annotation.</title>
        <authorList>
            <consortium name="The Broad Institute Genomics Platform"/>
            <consortium name="The Broad Institute Genome Sequencing Center for Infectious Disease"/>
            <person name="Wu L."/>
            <person name="Ma J."/>
        </authorList>
    </citation>
    <scope>NUCLEOTIDE SEQUENCE [LARGE SCALE GENOMIC DNA]</scope>
    <source>
        <strain evidence="2">CCM 8912</strain>
    </source>
</reference>
<proteinExistence type="predicted"/>
<sequence>MNEELKQHATRIAEILQEQGNPYKRVEIDHGGIKIVSTDAFEPIKRSQHHKCFICGEPADLQLDDGQWECGNCAQIAAELSEEDER</sequence>
<keyword evidence="2" id="KW-1185">Reference proteome</keyword>
<protein>
    <recommendedName>
        <fullName evidence="3">Phage protein</fullName>
    </recommendedName>
</protein>
<dbReference type="EMBL" id="JBHTOK010000063">
    <property type="protein sequence ID" value="MFD1441233.1"/>
    <property type="molecule type" value="Genomic_DNA"/>
</dbReference>
<organism evidence="1 2">
    <name type="scientific">Lacticaseibacillus hegangensis</name>
    <dbReference type="NCBI Taxonomy" id="2486010"/>
    <lineage>
        <taxon>Bacteria</taxon>
        <taxon>Bacillati</taxon>
        <taxon>Bacillota</taxon>
        <taxon>Bacilli</taxon>
        <taxon>Lactobacillales</taxon>
        <taxon>Lactobacillaceae</taxon>
        <taxon>Lacticaseibacillus</taxon>
    </lineage>
</organism>
<name>A0ABW4CYS2_9LACO</name>
<accession>A0ABW4CYS2</accession>
<comment type="caution">
    <text evidence="1">The sequence shown here is derived from an EMBL/GenBank/DDBJ whole genome shotgun (WGS) entry which is preliminary data.</text>
</comment>
<evidence type="ECO:0000313" key="2">
    <source>
        <dbReference type="Proteomes" id="UP001597212"/>
    </source>
</evidence>
<dbReference type="RefSeq" id="WP_125754739.1">
    <property type="nucleotide sequence ID" value="NZ_JBHTOK010000063.1"/>
</dbReference>
<evidence type="ECO:0008006" key="3">
    <source>
        <dbReference type="Google" id="ProtNLM"/>
    </source>
</evidence>
<gene>
    <name evidence="1" type="ORF">ACFQ5K_07590</name>
</gene>
<evidence type="ECO:0000313" key="1">
    <source>
        <dbReference type="EMBL" id="MFD1441233.1"/>
    </source>
</evidence>